<sequence>MEQYSRKKTTINSRGFIFNPFWYLGGILICFILIIFNVVNYVYLNVKNYSSIETFSLLIFVFYFYFAFCVKTNKSLVFKNKMYINTFIDKMLLLNIFSLIYYFKNKTKINMEVSEIYNFYKRNDEINTKFNIYKNNLTIMNVMLFILIVVLLILSNSNLNNVFNFTDKELNNLVFTNISILIWLAIIYFTNMLFYKTLARYGKLKTRLKIYSYIFLINNFVFLWND</sequence>
<accession>A0A084U4U2</accession>
<feature type="transmembrane region" description="Helical" evidence="1">
    <location>
        <begin position="206"/>
        <end position="224"/>
    </location>
</feature>
<gene>
    <name evidence="2" type="ORF">P271_844</name>
</gene>
<evidence type="ECO:0000256" key="1">
    <source>
        <dbReference type="SAM" id="Phobius"/>
    </source>
</evidence>
<name>A0A084U4U2_MALIO</name>
<feature type="transmembrane region" description="Helical" evidence="1">
    <location>
        <begin position="49"/>
        <end position="70"/>
    </location>
</feature>
<keyword evidence="1" id="KW-0812">Transmembrane</keyword>
<dbReference type="AlphaFoldDB" id="A0A084U4U2"/>
<comment type="caution">
    <text evidence="2">The sequence shown here is derived from an EMBL/GenBank/DDBJ whole genome shotgun (WGS) entry which is preliminary data.</text>
</comment>
<evidence type="ECO:0000313" key="2">
    <source>
        <dbReference type="EMBL" id="KFB07978.1"/>
    </source>
</evidence>
<proteinExistence type="predicted"/>
<dbReference type="Proteomes" id="UP000028523">
    <property type="component" value="Unassembled WGS sequence"/>
</dbReference>
<keyword evidence="3" id="KW-1185">Reference proteome</keyword>
<keyword evidence="1" id="KW-1133">Transmembrane helix</keyword>
<evidence type="ECO:0000313" key="3">
    <source>
        <dbReference type="Proteomes" id="UP000028523"/>
    </source>
</evidence>
<feature type="transmembrane region" description="Helical" evidence="1">
    <location>
        <begin position="137"/>
        <end position="154"/>
    </location>
</feature>
<keyword evidence="1" id="KW-0472">Membrane</keyword>
<protein>
    <submittedName>
        <fullName evidence="2">Uncharacterized protein</fullName>
    </submittedName>
</protein>
<reference evidence="2 3" key="1">
    <citation type="journal article" date="2014" name="PLoS ONE">
        <title>Reduction of Hydrogen Peroxide Accumulation and Toxicity by a Catalase from Mycoplasma iowae.</title>
        <authorList>
            <person name="Pritchard R.E."/>
            <person name="Prassinos A.J."/>
            <person name="Osborne J.D."/>
            <person name="Raviv Z."/>
            <person name="Balish M.F."/>
        </authorList>
    </citation>
    <scope>NUCLEOTIDE SEQUENCE [LARGE SCALE GENOMIC DNA]</scope>
    <source>
        <strain evidence="2 3">DK-CPA</strain>
    </source>
</reference>
<dbReference type="EMBL" id="AWQU01000035">
    <property type="protein sequence ID" value="KFB07978.1"/>
    <property type="molecule type" value="Genomic_DNA"/>
</dbReference>
<organism evidence="2 3">
    <name type="scientific">Malacoplasma iowae DK-CPA</name>
    <dbReference type="NCBI Taxonomy" id="1394179"/>
    <lineage>
        <taxon>Bacteria</taxon>
        <taxon>Bacillati</taxon>
        <taxon>Mycoplasmatota</taxon>
        <taxon>Mycoplasmoidales</taxon>
        <taxon>Mycoplasmoidaceae</taxon>
        <taxon>Malacoplasma</taxon>
    </lineage>
</organism>
<feature type="transmembrane region" description="Helical" evidence="1">
    <location>
        <begin position="174"/>
        <end position="194"/>
    </location>
</feature>
<feature type="transmembrane region" description="Helical" evidence="1">
    <location>
        <begin position="21"/>
        <end position="43"/>
    </location>
</feature>